<dbReference type="Proteomes" id="UP001162483">
    <property type="component" value="Unassembled WGS sequence"/>
</dbReference>
<evidence type="ECO:0000313" key="2">
    <source>
        <dbReference type="EMBL" id="CAI9553604.1"/>
    </source>
</evidence>
<accession>A0ABN9C0T8</accession>
<evidence type="ECO:0000313" key="3">
    <source>
        <dbReference type="Proteomes" id="UP001162483"/>
    </source>
</evidence>
<organism evidence="2 3">
    <name type="scientific">Staurois parvus</name>
    <dbReference type="NCBI Taxonomy" id="386267"/>
    <lineage>
        <taxon>Eukaryota</taxon>
        <taxon>Metazoa</taxon>
        <taxon>Chordata</taxon>
        <taxon>Craniata</taxon>
        <taxon>Vertebrata</taxon>
        <taxon>Euteleostomi</taxon>
        <taxon>Amphibia</taxon>
        <taxon>Batrachia</taxon>
        <taxon>Anura</taxon>
        <taxon>Neobatrachia</taxon>
        <taxon>Ranoidea</taxon>
        <taxon>Ranidae</taxon>
        <taxon>Staurois</taxon>
    </lineage>
</organism>
<name>A0ABN9C0T8_9NEOB</name>
<reference evidence="2" key="1">
    <citation type="submission" date="2023-05" db="EMBL/GenBank/DDBJ databases">
        <authorList>
            <person name="Stuckert A."/>
        </authorList>
    </citation>
    <scope>NUCLEOTIDE SEQUENCE</scope>
</reference>
<dbReference type="EMBL" id="CATNWA010007222">
    <property type="protein sequence ID" value="CAI9553604.1"/>
    <property type="molecule type" value="Genomic_DNA"/>
</dbReference>
<comment type="caution">
    <text evidence="2">The sequence shown here is derived from an EMBL/GenBank/DDBJ whole genome shotgun (WGS) entry which is preliminary data.</text>
</comment>
<gene>
    <name evidence="2" type="ORF">SPARVUS_LOCUS4066744</name>
</gene>
<proteinExistence type="predicted"/>
<protein>
    <submittedName>
        <fullName evidence="2">Uncharacterized protein</fullName>
    </submittedName>
</protein>
<evidence type="ECO:0000256" key="1">
    <source>
        <dbReference type="SAM" id="MobiDB-lite"/>
    </source>
</evidence>
<feature type="non-terminal residue" evidence="2">
    <location>
        <position position="60"/>
    </location>
</feature>
<feature type="region of interest" description="Disordered" evidence="1">
    <location>
        <begin position="1"/>
        <end position="60"/>
    </location>
</feature>
<sequence>MCPGEPAVKGMTDPDPSGMDGMTDPDPSGMDGMTDPDPSEMDGQLSGVGEVRLAGSARSD</sequence>
<keyword evidence="3" id="KW-1185">Reference proteome</keyword>